<dbReference type="EMBL" id="RQYC01000006">
    <property type="protein sequence ID" value="RRD90393.1"/>
    <property type="molecule type" value="Genomic_DNA"/>
</dbReference>
<dbReference type="OrthoDB" id="369870at2"/>
<dbReference type="Pfam" id="PF00892">
    <property type="entry name" value="EamA"/>
    <property type="match status" value="1"/>
</dbReference>
<reference evidence="10 11" key="1">
    <citation type="submission" date="2018-11" db="EMBL/GenBank/DDBJ databases">
        <title>Genomes From Bacteria Associated with the Canine Oral Cavity: a Test Case for Automated Genome-Based Taxonomic Assignment.</title>
        <authorList>
            <person name="Coil D.A."/>
            <person name="Jospin G."/>
            <person name="Darling A.E."/>
            <person name="Wallis C."/>
            <person name="Davis I.J."/>
            <person name="Harris S."/>
            <person name="Eisen J.A."/>
            <person name="Holcombe L.J."/>
            <person name="O'Flynn C."/>
        </authorList>
    </citation>
    <scope>NUCLEOTIDE SEQUENCE [LARGE SCALE GENOMIC DNA]</scope>
    <source>
        <strain evidence="10 11">COT-280</strain>
    </source>
</reference>
<feature type="transmembrane region" description="Helical" evidence="8">
    <location>
        <begin position="153"/>
        <end position="170"/>
    </location>
</feature>
<evidence type="ECO:0000256" key="7">
    <source>
        <dbReference type="ARBA" id="ARBA00023136"/>
    </source>
</evidence>
<dbReference type="STRING" id="1121352.GCA_000620925_00668"/>
<dbReference type="PANTHER" id="PTHR22911">
    <property type="entry name" value="ACYL-MALONYL CONDENSING ENZYME-RELATED"/>
    <property type="match status" value="1"/>
</dbReference>
<keyword evidence="6 8" id="KW-1133">Transmembrane helix</keyword>
<comment type="subcellular location">
    <subcellularLocation>
        <location evidence="1">Cell membrane</location>
        <topology evidence="1">Multi-pass membrane protein</topology>
    </subcellularLocation>
</comment>
<dbReference type="RefSeq" id="WP_124794594.1">
    <property type="nucleotide sequence ID" value="NZ_RQYC01000006.1"/>
</dbReference>
<keyword evidence="11" id="KW-1185">Reference proteome</keyword>
<dbReference type="InterPro" id="IPR000620">
    <property type="entry name" value="EamA_dom"/>
</dbReference>
<sequence>MDEAARYRQGLYYSLLCYVIWGLFPIYWYPLNQSAMPAEQILAQRVLWSALFTLGLILWLKQGKAVINALRRPKLLAVFVLSGLLIGLNWLVYLWAIVNNRVLEASLGYFINPLFSVFLGRVVLKEGLNRIQMIALVLAGAGIAWLAVPAGNVPWVAILLTASFGLYGLIRKLAPMDALPGLFLETWLLLPVAGAYLLWCAAQGQLFGFAELNPLQNAVLLGSGAATTLPLLLFAAGAKRISLSLLGVLQYISPTLQLLSGLLLFGERLDAQRLTGYVLVWLAVGVFLWGLRRAASVPSKSS</sequence>
<dbReference type="Proteomes" id="UP000269923">
    <property type="component" value="Unassembled WGS sequence"/>
</dbReference>
<evidence type="ECO:0000313" key="10">
    <source>
        <dbReference type="EMBL" id="RRD90393.1"/>
    </source>
</evidence>
<evidence type="ECO:0000256" key="6">
    <source>
        <dbReference type="ARBA" id="ARBA00022989"/>
    </source>
</evidence>
<gene>
    <name evidence="10" type="primary">rarD</name>
    <name evidence="10" type="ORF">EII21_05605</name>
</gene>
<dbReference type="InterPro" id="IPR004626">
    <property type="entry name" value="RarD"/>
</dbReference>
<evidence type="ECO:0000256" key="1">
    <source>
        <dbReference type="ARBA" id="ARBA00004651"/>
    </source>
</evidence>
<dbReference type="PANTHER" id="PTHR22911:SF137">
    <property type="entry name" value="SOLUTE CARRIER FAMILY 35 MEMBER G2-RELATED"/>
    <property type="match status" value="1"/>
</dbReference>
<keyword evidence="3" id="KW-0813">Transport</keyword>
<dbReference type="NCBIfam" id="TIGR00688">
    <property type="entry name" value="rarD"/>
    <property type="match status" value="1"/>
</dbReference>
<feature type="transmembrane region" description="Helical" evidence="8">
    <location>
        <begin position="219"/>
        <end position="238"/>
    </location>
</feature>
<keyword evidence="5 8" id="KW-0812">Transmembrane</keyword>
<dbReference type="SUPFAM" id="SSF103481">
    <property type="entry name" value="Multidrug resistance efflux transporter EmrE"/>
    <property type="match status" value="2"/>
</dbReference>
<feature type="transmembrane region" description="Helical" evidence="8">
    <location>
        <begin position="75"/>
        <end position="95"/>
    </location>
</feature>
<dbReference type="AlphaFoldDB" id="A0A3P2A9U5"/>
<evidence type="ECO:0000256" key="2">
    <source>
        <dbReference type="ARBA" id="ARBA00007362"/>
    </source>
</evidence>
<comment type="caution">
    <text evidence="10">The sequence shown here is derived from an EMBL/GenBank/DDBJ whole genome shotgun (WGS) entry which is preliminary data.</text>
</comment>
<keyword evidence="7 8" id="KW-0472">Membrane</keyword>
<evidence type="ECO:0000256" key="4">
    <source>
        <dbReference type="ARBA" id="ARBA00022475"/>
    </source>
</evidence>
<feature type="transmembrane region" description="Helical" evidence="8">
    <location>
        <begin position="41"/>
        <end position="60"/>
    </location>
</feature>
<accession>A0A3P2A9U5</accession>
<organism evidence="10 11">
    <name type="scientific">Conchiformibius steedae</name>
    <dbReference type="NCBI Taxonomy" id="153493"/>
    <lineage>
        <taxon>Bacteria</taxon>
        <taxon>Pseudomonadati</taxon>
        <taxon>Pseudomonadota</taxon>
        <taxon>Betaproteobacteria</taxon>
        <taxon>Neisseriales</taxon>
        <taxon>Neisseriaceae</taxon>
        <taxon>Conchiformibius</taxon>
    </lineage>
</organism>
<name>A0A3P2A9U5_9NEIS</name>
<comment type="similarity">
    <text evidence="2">Belongs to the EamA transporter family.</text>
</comment>
<evidence type="ECO:0000256" key="3">
    <source>
        <dbReference type="ARBA" id="ARBA00022448"/>
    </source>
</evidence>
<evidence type="ECO:0000259" key="9">
    <source>
        <dbReference type="Pfam" id="PF00892"/>
    </source>
</evidence>
<feature type="transmembrane region" description="Helical" evidence="8">
    <location>
        <begin position="245"/>
        <end position="265"/>
    </location>
</feature>
<evidence type="ECO:0000313" key="11">
    <source>
        <dbReference type="Proteomes" id="UP000269923"/>
    </source>
</evidence>
<feature type="transmembrane region" description="Helical" evidence="8">
    <location>
        <begin position="12"/>
        <end position="29"/>
    </location>
</feature>
<proteinExistence type="inferred from homology"/>
<feature type="domain" description="EamA" evidence="9">
    <location>
        <begin position="10"/>
        <end position="146"/>
    </location>
</feature>
<protein>
    <submittedName>
        <fullName evidence="10">EamA family transporter RarD</fullName>
    </submittedName>
</protein>
<feature type="transmembrane region" description="Helical" evidence="8">
    <location>
        <begin position="271"/>
        <end position="291"/>
    </location>
</feature>
<keyword evidence="4" id="KW-1003">Cell membrane</keyword>
<dbReference type="GO" id="GO:0005886">
    <property type="term" value="C:plasma membrane"/>
    <property type="evidence" value="ECO:0007669"/>
    <property type="project" value="UniProtKB-SubCell"/>
</dbReference>
<evidence type="ECO:0000256" key="5">
    <source>
        <dbReference type="ARBA" id="ARBA00022692"/>
    </source>
</evidence>
<dbReference type="InterPro" id="IPR037185">
    <property type="entry name" value="EmrE-like"/>
</dbReference>
<feature type="transmembrane region" description="Helical" evidence="8">
    <location>
        <begin position="182"/>
        <end position="199"/>
    </location>
</feature>
<evidence type="ECO:0000256" key="8">
    <source>
        <dbReference type="SAM" id="Phobius"/>
    </source>
</evidence>
<feature type="transmembrane region" description="Helical" evidence="8">
    <location>
        <begin position="131"/>
        <end position="147"/>
    </location>
</feature>
<feature type="transmembrane region" description="Helical" evidence="8">
    <location>
        <begin position="107"/>
        <end position="124"/>
    </location>
</feature>